<reference evidence="11" key="1">
    <citation type="submission" date="2022-11" db="EMBL/GenBank/DDBJ databases">
        <authorList>
            <person name="Petersen C."/>
        </authorList>
    </citation>
    <scope>NUCLEOTIDE SEQUENCE</scope>
    <source>
        <strain evidence="11">IBT 30761</strain>
    </source>
</reference>
<evidence type="ECO:0000256" key="3">
    <source>
        <dbReference type="ARBA" id="ARBA00022448"/>
    </source>
</evidence>
<evidence type="ECO:0000256" key="6">
    <source>
        <dbReference type="ARBA" id="ARBA00023010"/>
    </source>
</evidence>
<keyword evidence="3 9" id="KW-0813">Transport</keyword>
<feature type="compositionally biased region" description="Polar residues" evidence="10">
    <location>
        <begin position="10"/>
        <end position="31"/>
    </location>
</feature>
<dbReference type="PANTHER" id="PTHR13373">
    <property type="entry name" value="FROUNT PROTEIN-RELATED"/>
    <property type="match status" value="1"/>
</dbReference>
<comment type="subunit">
    <text evidence="9">Component of the nuclear pore complex (NPC).</text>
</comment>
<keyword evidence="9" id="KW-0472">Membrane</keyword>
<evidence type="ECO:0000256" key="4">
    <source>
        <dbReference type="ARBA" id="ARBA00022816"/>
    </source>
</evidence>
<keyword evidence="6 9" id="KW-0811">Translocation</keyword>
<sequence>MTFQVPYDSSVPSTPDKSKGQSFFSNLSTTPAGLPPSEANSFTPQGNPTSAIFNTSQIESHSNEQDFATSTNSLFTKSGGFKKGDSIFGSSFGSSFAIPQTKPPVTKQTRFSAATNGGGFQSSAFGQSMNFGKSNGSNGFASSQMSEYNEEYEDEEQMEPGEDAEEEYEDEEEHDEEEDAEGDLDMSTRQPSNRLSFLDSNFGNPLPPQSPGLSKAQPRKPIYTNPIDAKRPKLDERWANQSPLRKTKLSPKKASAMPSILHNIASRSRVAPVDEPADMIIHTEDGMRRFYDELGESEYRYVDVDGCLAYLSNRLVNTWDTCADRSGINRPYGVGSSIGPGEQAPNLVKASFLASLLLQIHHPSRGSAPIASASNPSANAANSMVKALQRASVATPIPQILLDWLNGTHASKNNDLQALRYVEPNPAASSNFWDIINAAVLRGRFAEAADILRSADFNYARSALEDGLPQPGYRGVQLQNIQRCVNKALQILDSCPGFQDDDWDITGPDWSHYRKRVLAAVEDLEGFAEGEERDDGGVAQNTGFQAVNFGGLGNFGQKPISFSQSARMAESRVPWTIYQSLRSLYRIILGDTATIKSYSQDWVEATIGLTAWWDGEDDDVDLRASTNSDFRRSHGNRGQLRAVDRNMRDAYLHRLDLAFSSATNEPSDNAGFRVNTMNSLEVGLASVFEGDVDGVLKLLQSWSQCVTAAVTEVASVGGWFESSSKKVPGLSEDDLMVLSYGADGPPSRRLDRDEILRSYAFGLFERGSIENETGSRDGWEMALEVLTRIDNVDMMKKAVSEVVDKLPLENTTQLDKLVVLCSDLGLEEQGRKVSERYGDMTTDKSDNFGLALICYSRARNRRKVKSVVDLLISYSLVQSRAYPTTSELDPELRSLIKDPKACLESIASVDEEAARILQFYLSGYATLRRYYEIRDEALNLAEGQRPRFKPLARRRAAAKALAAVISSAADNIYGGLYDPHRDSAVQVDGLLALLGEALVFVNQPSPILSVSEQFAILSAIEDLETVTPRVFAQCEECFRSTLSSSSSTNAPPSPRAVLKKSVSNLSASTFSMLGSDLLSGPTSASASGVLVPGPEERGWDWRVGLPADTTGKDVLGLLRVGLARGLSFGALGGI</sequence>
<feature type="region of interest" description="Disordered" evidence="10">
    <location>
        <begin position="130"/>
        <end position="229"/>
    </location>
</feature>
<evidence type="ECO:0000256" key="1">
    <source>
        <dbReference type="ARBA" id="ARBA00004567"/>
    </source>
</evidence>
<keyword evidence="7 9" id="KW-0906">Nuclear pore complex</keyword>
<comment type="caution">
    <text evidence="11">The sequence shown here is derived from an EMBL/GenBank/DDBJ whole genome shotgun (WGS) entry which is preliminary data.</text>
</comment>
<feature type="compositionally biased region" description="Acidic residues" evidence="10">
    <location>
        <begin position="148"/>
        <end position="184"/>
    </location>
</feature>
<dbReference type="GO" id="GO:0006406">
    <property type="term" value="P:mRNA export from nucleus"/>
    <property type="evidence" value="ECO:0007669"/>
    <property type="project" value="TreeGrafter"/>
</dbReference>
<feature type="compositionally biased region" description="Polar residues" evidence="10">
    <location>
        <begin position="38"/>
        <end position="67"/>
    </location>
</feature>
<gene>
    <name evidence="11" type="ORF">N7532_002353</name>
</gene>
<dbReference type="RefSeq" id="XP_056477819.1">
    <property type="nucleotide sequence ID" value="XM_056614847.1"/>
</dbReference>
<keyword evidence="8 9" id="KW-0539">Nucleus</keyword>
<evidence type="ECO:0000313" key="11">
    <source>
        <dbReference type="EMBL" id="KAJ5109708.1"/>
    </source>
</evidence>
<dbReference type="InterPro" id="IPR011502">
    <property type="entry name" value="Nucleoporin_Nup85"/>
</dbReference>
<evidence type="ECO:0000256" key="8">
    <source>
        <dbReference type="ARBA" id="ARBA00023242"/>
    </source>
</evidence>
<feature type="compositionally biased region" description="Polar residues" evidence="10">
    <location>
        <begin position="130"/>
        <end position="146"/>
    </location>
</feature>
<evidence type="ECO:0000256" key="10">
    <source>
        <dbReference type="SAM" id="MobiDB-lite"/>
    </source>
</evidence>
<evidence type="ECO:0000313" key="12">
    <source>
        <dbReference type="Proteomes" id="UP001149074"/>
    </source>
</evidence>
<evidence type="ECO:0000256" key="5">
    <source>
        <dbReference type="ARBA" id="ARBA00022927"/>
    </source>
</evidence>
<dbReference type="GeneID" id="81353826"/>
<dbReference type="GO" id="GO:0017056">
    <property type="term" value="F:structural constituent of nuclear pore"/>
    <property type="evidence" value="ECO:0007669"/>
    <property type="project" value="TreeGrafter"/>
</dbReference>
<comment type="function">
    <text evidence="9">Functions as a component of the nuclear pore complex (NPC).</text>
</comment>
<protein>
    <recommendedName>
        <fullName evidence="9">Nuclear pore complex protein Nup85</fullName>
    </recommendedName>
</protein>
<accession>A0A9W9KLE4</accession>
<comment type="similarity">
    <text evidence="2 9">Belongs to the nucleoporin Nup85 family.</text>
</comment>
<dbReference type="AlphaFoldDB" id="A0A9W9KLE4"/>
<dbReference type="GO" id="GO:0031965">
    <property type="term" value="C:nuclear membrane"/>
    <property type="evidence" value="ECO:0007669"/>
    <property type="project" value="UniProtKB-UniRule"/>
</dbReference>
<proteinExistence type="inferred from homology"/>
<dbReference type="OrthoDB" id="5422384at2759"/>
<dbReference type="Proteomes" id="UP001149074">
    <property type="component" value="Unassembled WGS sequence"/>
</dbReference>
<evidence type="ECO:0000256" key="2">
    <source>
        <dbReference type="ARBA" id="ARBA00005573"/>
    </source>
</evidence>
<keyword evidence="4 9" id="KW-0509">mRNA transport</keyword>
<organism evidence="11 12">
    <name type="scientific">Penicillium argentinense</name>
    <dbReference type="NCBI Taxonomy" id="1131581"/>
    <lineage>
        <taxon>Eukaryota</taxon>
        <taxon>Fungi</taxon>
        <taxon>Dikarya</taxon>
        <taxon>Ascomycota</taxon>
        <taxon>Pezizomycotina</taxon>
        <taxon>Eurotiomycetes</taxon>
        <taxon>Eurotiomycetidae</taxon>
        <taxon>Eurotiales</taxon>
        <taxon>Aspergillaceae</taxon>
        <taxon>Penicillium</taxon>
    </lineage>
</organism>
<keyword evidence="12" id="KW-1185">Reference proteome</keyword>
<feature type="compositionally biased region" description="Polar residues" evidence="10">
    <location>
        <begin position="187"/>
        <end position="203"/>
    </location>
</feature>
<dbReference type="EMBL" id="JAPQKI010000003">
    <property type="protein sequence ID" value="KAJ5109708.1"/>
    <property type="molecule type" value="Genomic_DNA"/>
</dbReference>
<feature type="region of interest" description="Disordered" evidence="10">
    <location>
        <begin position="1"/>
        <end position="67"/>
    </location>
</feature>
<dbReference type="PANTHER" id="PTHR13373:SF21">
    <property type="entry name" value="NUCLEAR PORE COMPLEX PROTEIN NUP85"/>
    <property type="match status" value="1"/>
</dbReference>
<evidence type="ECO:0000256" key="7">
    <source>
        <dbReference type="ARBA" id="ARBA00023132"/>
    </source>
</evidence>
<evidence type="ECO:0000256" key="9">
    <source>
        <dbReference type="RuleBase" id="RU365073"/>
    </source>
</evidence>
<dbReference type="GO" id="GO:0031080">
    <property type="term" value="C:nuclear pore outer ring"/>
    <property type="evidence" value="ECO:0007669"/>
    <property type="project" value="TreeGrafter"/>
</dbReference>
<dbReference type="GO" id="GO:0045893">
    <property type="term" value="P:positive regulation of DNA-templated transcription"/>
    <property type="evidence" value="ECO:0007669"/>
    <property type="project" value="TreeGrafter"/>
</dbReference>
<comment type="subcellular location">
    <subcellularLocation>
        <location evidence="1 9">Nucleus</location>
        <location evidence="1 9">Nuclear pore complex</location>
    </subcellularLocation>
</comment>
<reference evidence="11" key="2">
    <citation type="journal article" date="2023" name="IMA Fungus">
        <title>Comparative genomic study of the Penicillium genus elucidates a diverse pangenome and 15 lateral gene transfer events.</title>
        <authorList>
            <person name="Petersen C."/>
            <person name="Sorensen T."/>
            <person name="Nielsen M.R."/>
            <person name="Sondergaard T.E."/>
            <person name="Sorensen J.L."/>
            <person name="Fitzpatrick D.A."/>
            <person name="Frisvad J.C."/>
            <person name="Nielsen K.L."/>
        </authorList>
    </citation>
    <scope>NUCLEOTIDE SEQUENCE</scope>
    <source>
        <strain evidence="11">IBT 30761</strain>
    </source>
</reference>
<dbReference type="Pfam" id="PF07575">
    <property type="entry name" value="Nucleopor_Nup85"/>
    <property type="match status" value="2"/>
</dbReference>
<name>A0A9W9KLE4_9EURO</name>
<keyword evidence="5 9" id="KW-0653">Protein transport</keyword>
<dbReference type="GO" id="GO:0006606">
    <property type="term" value="P:protein import into nucleus"/>
    <property type="evidence" value="ECO:0007669"/>
    <property type="project" value="TreeGrafter"/>
</dbReference>